<evidence type="ECO:0000313" key="3">
    <source>
        <dbReference type="Proteomes" id="UP000287651"/>
    </source>
</evidence>
<gene>
    <name evidence="2" type="ORF">B296_00051411</name>
</gene>
<dbReference type="EMBL" id="AMZH03012478">
    <property type="protein sequence ID" value="RRT50952.1"/>
    <property type="molecule type" value="Genomic_DNA"/>
</dbReference>
<feature type="region of interest" description="Disordered" evidence="1">
    <location>
        <begin position="1"/>
        <end position="28"/>
    </location>
</feature>
<sequence length="62" mass="5804">MHVAAFGAGVKDGRGGDDDVDVEATDNGDGVVAADEVVVVGGCGGADGGGKGKAATERESGA</sequence>
<dbReference type="Proteomes" id="UP000287651">
    <property type="component" value="Unassembled WGS sequence"/>
</dbReference>
<feature type="non-terminal residue" evidence="2">
    <location>
        <position position="62"/>
    </location>
</feature>
<proteinExistence type="predicted"/>
<dbReference type="AlphaFoldDB" id="A0A426YGS2"/>
<comment type="caution">
    <text evidence="2">The sequence shown here is derived from an EMBL/GenBank/DDBJ whole genome shotgun (WGS) entry which is preliminary data.</text>
</comment>
<evidence type="ECO:0000313" key="2">
    <source>
        <dbReference type="EMBL" id="RRT50952.1"/>
    </source>
</evidence>
<protein>
    <submittedName>
        <fullName evidence="2">Uncharacterized protein</fullName>
    </submittedName>
</protein>
<reference evidence="2 3" key="1">
    <citation type="journal article" date="2014" name="Agronomy (Basel)">
        <title>A Draft Genome Sequence for Ensete ventricosum, the Drought-Tolerant Tree Against Hunger.</title>
        <authorList>
            <person name="Harrison J."/>
            <person name="Moore K.A."/>
            <person name="Paszkiewicz K."/>
            <person name="Jones T."/>
            <person name="Grant M."/>
            <person name="Ambacheew D."/>
            <person name="Muzemil S."/>
            <person name="Studholme D.J."/>
        </authorList>
    </citation>
    <scope>NUCLEOTIDE SEQUENCE [LARGE SCALE GENOMIC DNA]</scope>
</reference>
<accession>A0A426YGS2</accession>
<organism evidence="2 3">
    <name type="scientific">Ensete ventricosum</name>
    <name type="common">Abyssinian banana</name>
    <name type="synonym">Musa ensete</name>
    <dbReference type="NCBI Taxonomy" id="4639"/>
    <lineage>
        <taxon>Eukaryota</taxon>
        <taxon>Viridiplantae</taxon>
        <taxon>Streptophyta</taxon>
        <taxon>Embryophyta</taxon>
        <taxon>Tracheophyta</taxon>
        <taxon>Spermatophyta</taxon>
        <taxon>Magnoliopsida</taxon>
        <taxon>Liliopsida</taxon>
        <taxon>Zingiberales</taxon>
        <taxon>Musaceae</taxon>
        <taxon>Ensete</taxon>
    </lineage>
</organism>
<name>A0A426YGS2_ENSVE</name>
<evidence type="ECO:0000256" key="1">
    <source>
        <dbReference type="SAM" id="MobiDB-lite"/>
    </source>
</evidence>